<protein>
    <submittedName>
        <fullName evidence="2">Uncharacterized protein</fullName>
    </submittedName>
</protein>
<keyword evidence="3" id="KW-1185">Reference proteome</keyword>
<gene>
    <name evidence="2" type="ORF">Y900_027355</name>
</gene>
<organism evidence="2 3">
    <name type="scientific">Mycolicibacterium aromaticivorans JS19b1 = JCM 16368</name>
    <dbReference type="NCBI Taxonomy" id="1440774"/>
    <lineage>
        <taxon>Bacteria</taxon>
        <taxon>Bacillati</taxon>
        <taxon>Actinomycetota</taxon>
        <taxon>Actinomycetes</taxon>
        <taxon>Mycobacteriales</taxon>
        <taxon>Mycobacteriaceae</taxon>
        <taxon>Mycolicibacterium</taxon>
    </lineage>
</organism>
<evidence type="ECO:0000313" key="2">
    <source>
        <dbReference type="EMBL" id="KDE97020.1"/>
    </source>
</evidence>
<sequence length="64" mass="6458">MTYTGAALVVAAVVWFIVGFVVSPYAAAQSLQYMSGLFALAIAALAMSGAVIAVCTGKIGDVDD</sequence>
<reference evidence="2" key="1">
    <citation type="submission" date="2014-05" db="EMBL/GenBank/DDBJ databases">
        <title>Genome sequence of Mycobacterium aromaticivorans strain JS19b1T (= DSM 45407T).</title>
        <authorList>
            <person name="Kwak Y."/>
            <person name="Park G.-S."/>
            <person name="Li Q.X."/>
            <person name="Lee S.-E."/>
            <person name="Shin J.-H."/>
        </authorList>
    </citation>
    <scope>NUCLEOTIDE SEQUENCE [LARGE SCALE GENOMIC DNA]</scope>
    <source>
        <strain evidence="2">JS19b1</strain>
    </source>
</reference>
<keyword evidence="1" id="KW-0812">Transmembrane</keyword>
<dbReference type="Proteomes" id="UP000022835">
    <property type="component" value="Unassembled WGS sequence"/>
</dbReference>
<evidence type="ECO:0000313" key="3">
    <source>
        <dbReference type="Proteomes" id="UP000022835"/>
    </source>
</evidence>
<dbReference type="AlphaFoldDB" id="A0A064C9K1"/>
<dbReference type="EMBL" id="JALN02000002">
    <property type="protein sequence ID" value="KDE97020.1"/>
    <property type="molecule type" value="Genomic_DNA"/>
</dbReference>
<feature type="transmembrane region" description="Helical" evidence="1">
    <location>
        <begin position="37"/>
        <end position="59"/>
    </location>
</feature>
<keyword evidence="1" id="KW-1133">Transmembrane helix</keyword>
<accession>A0A064C9K1</accession>
<feature type="transmembrane region" description="Helical" evidence="1">
    <location>
        <begin position="6"/>
        <end position="25"/>
    </location>
</feature>
<proteinExistence type="predicted"/>
<keyword evidence="1" id="KW-0472">Membrane</keyword>
<evidence type="ECO:0000256" key="1">
    <source>
        <dbReference type="SAM" id="Phobius"/>
    </source>
</evidence>
<name>A0A064C9K1_9MYCO</name>
<comment type="caution">
    <text evidence="2">The sequence shown here is derived from an EMBL/GenBank/DDBJ whole genome shotgun (WGS) entry which is preliminary data.</text>
</comment>